<protein>
    <submittedName>
        <fullName evidence="3">Dystrophin-like protein 1</fullName>
    </submittedName>
</protein>
<proteinExistence type="predicted"/>
<dbReference type="InterPro" id="IPR011993">
    <property type="entry name" value="PH-like_dom_sf"/>
</dbReference>
<dbReference type="Pfam" id="PF00640">
    <property type="entry name" value="PID"/>
    <property type="match status" value="1"/>
</dbReference>
<feature type="compositionally biased region" description="Basic and acidic residues" evidence="1">
    <location>
        <begin position="495"/>
        <end position="539"/>
    </location>
</feature>
<reference evidence="3 4" key="1">
    <citation type="submission" date="2019-07" db="EMBL/GenBank/DDBJ databases">
        <title>Draft genome assembly of a fouling barnacle, Amphibalanus amphitrite (Darwin, 1854): The first reference genome for Thecostraca.</title>
        <authorList>
            <person name="Kim W."/>
        </authorList>
    </citation>
    <scope>NUCLEOTIDE SEQUENCE [LARGE SCALE GENOMIC DNA]</scope>
    <source>
        <strain evidence="3">SNU_AA5</strain>
        <tissue evidence="3">Soma without cirri and trophi</tissue>
    </source>
</reference>
<sequence length="757" mass="80906">MELTDTAAFPAEKQPNASRVRQVLAHAGEKYSAMVERKAATLPRAAKASNAKEYGFFNDDGRISLHSEEAFQQGLSFEARYIGSLNIPAPRSKLDIVHAMRKVRLEFKNKGIKKKLVTIKVSSAGIEVTMKVPKKRNHPSLETSPLIMHHPIHRIFYVSHDTQDFRVFSYISGEIQSKLCRCNVFKTIKKVTAAAATCWRCGAAVGVGGRPAAAGASRPCPHGVSPRASSDVVPPPSAAAAAASGVPPMLETASRTVIGDGMTLNMVPEPEVAKPAGERQRPRKKLSFRDPEIVGRDKYRQVREPSERTDGRADRSIIKPRPEADGWRAETPPSPARRTAAATAADEQHFLDVIANDAVVGAASLEDVCLESQALEVVRTVGQAFEVCHSLEASLADQPGASPASPTSTASPAGGVPAAAPAPAPSPVPVPVSAAPPLNHPSDSDSEPSSADAAKKPPPAPTDTSSEQPSVDTPPSPLSGEQPVVSEPAPASEPTETRKPPKSPSERPRAATEQPRSPDGRRTTRRDRVSCSPAERRLLEPLGGLPQMAAERRHMLLEALSVPASPMDGRRAATLSPDALTAPAPEQLHDVHRLAGSSSLYHQLQLMRERLVQQQQQTQAALAQVHLVRDQLQAETAARLEAQARTHQLLLHNRELLDHVQVLVSELQSMEERDAAASAVRDKGGCDDAVSPVASSTSLSSEEAKRPSAADRSAQLVRDLERLNSAPAGTLARVSRSGSDRATHGAGRPAINRHVSK</sequence>
<gene>
    <name evidence="3" type="primary">dyc-1_2</name>
    <name evidence="3" type="ORF">FJT64_012767</name>
</gene>
<dbReference type="OrthoDB" id="6370806at2759"/>
<name>A0A6A4VBH7_AMPAM</name>
<dbReference type="GO" id="GO:0050998">
    <property type="term" value="F:nitric-oxide synthase binding"/>
    <property type="evidence" value="ECO:0007669"/>
    <property type="project" value="TreeGrafter"/>
</dbReference>
<evidence type="ECO:0000313" key="4">
    <source>
        <dbReference type="Proteomes" id="UP000440578"/>
    </source>
</evidence>
<feature type="compositionally biased region" description="Basic and acidic residues" evidence="1">
    <location>
        <begin position="287"/>
        <end position="328"/>
    </location>
</feature>
<dbReference type="Proteomes" id="UP000440578">
    <property type="component" value="Unassembled WGS sequence"/>
</dbReference>
<dbReference type="InterPro" id="IPR051133">
    <property type="entry name" value="Adapter_Engulfment-Domain"/>
</dbReference>
<evidence type="ECO:0000259" key="2">
    <source>
        <dbReference type="PROSITE" id="PS01179"/>
    </source>
</evidence>
<feature type="domain" description="PID" evidence="2">
    <location>
        <begin position="74"/>
        <end position="194"/>
    </location>
</feature>
<feature type="compositionally biased region" description="Basic and acidic residues" evidence="1">
    <location>
        <begin position="675"/>
        <end position="686"/>
    </location>
</feature>
<feature type="region of interest" description="Disordered" evidence="1">
    <location>
        <begin position="397"/>
        <end position="545"/>
    </location>
</feature>
<comment type="caution">
    <text evidence="3">The sequence shown here is derived from an EMBL/GenBank/DDBJ whole genome shotgun (WGS) entry which is preliminary data.</text>
</comment>
<evidence type="ECO:0000256" key="1">
    <source>
        <dbReference type="SAM" id="MobiDB-lite"/>
    </source>
</evidence>
<feature type="compositionally biased region" description="Low complexity" evidence="1">
    <location>
        <begin position="399"/>
        <end position="419"/>
    </location>
</feature>
<feature type="compositionally biased region" description="Low complexity" evidence="1">
    <location>
        <begin position="689"/>
        <end position="701"/>
    </location>
</feature>
<evidence type="ECO:0000313" key="3">
    <source>
        <dbReference type="EMBL" id="KAF0288874.1"/>
    </source>
</evidence>
<organism evidence="3 4">
    <name type="scientific">Amphibalanus amphitrite</name>
    <name type="common">Striped barnacle</name>
    <name type="synonym">Balanus amphitrite</name>
    <dbReference type="NCBI Taxonomy" id="1232801"/>
    <lineage>
        <taxon>Eukaryota</taxon>
        <taxon>Metazoa</taxon>
        <taxon>Ecdysozoa</taxon>
        <taxon>Arthropoda</taxon>
        <taxon>Crustacea</taxon>
        <taxon>Multicrustacea</taxon>
        <taxon>Cirripedia</taxon>
        <taxon>Thoracica</taxon>
        <taxon>Thoracicalcarea</taxon>
        <taxon>Balanomorpha</taxon>
        <taxon>Balanoidea</taxon>
        <taxon>Balanidae</taxon>
        <taxon>Amphibalaninae</taxon>
        <taxon>Amphibalanus</taxon>
    </lineage>
</organism>
<dbReference type="InterPro" id="IPR006020">
    <property type="entry name" value="PTB/PI_dom"/>
</dbReference>
<feature type="region of interest" description="Disordered" evidence="1">
    <location>
        <begin position="268"/>
        <end position="343"/>
    </location>
</feature>
<dbReference type="PANTHER" id="PTHR11232">
    <property type="entry name" value="PHOSPHOTYROSINE INTERACTION DOMAIN-CONTAINING FAMILY MEMBER"/>
    <property type="match status" value="1"/>
</dbReference>
<feature type="region of interest" description="Disordered" evidence="1">
    <location>
        <begin position="212"/>
        <end position="247"/>
    </location>
</feature>
<dbReference type="PANTHER" id="PTHR11232:SF17">
    <property type="entry name" value="CAPON-LIKE PROTEIN"/>
    <property type="match status" value="1"/>
</dbReference>
<accession>A0A6A4VBH7</accession>
<dbReference type="SMART" id="SM00462">
    <property type="entry name" value="PTB"/>
    <property type="match status" value="1"/>
</dbReference>
<feature type="compositionally biased region" description="Pro residues" evidence="1">
    <location>
        <begin position="420"/>
        <end position="430"/>
    </location>
</feature>
<dbReference type="Gene3D" id="2.30.29.30">
    <property type="entry name" value="Pleckstrin-homology domain (PH domain)/Phosphotyrosine-binding domain (PTB)"/>
    <property type="match status" value="1"/>
</dbReference>
<dbReference type="EMBL" id="VIIS01002074">
    <property type="protein sequence ID" value="KAF0288874.1"/>
    <property type="molecule type" value="Genomic_DNA"/>
</dbReference>
<keyword evidence="4" id="KW-1185">Reference proteome</keyword>
<dbReference type="AlphaFoldDB" id="A0A6A4VBH7"/>
<feature type="region of interest" description="Disordered" evidence="1">
    <location>
        <begin position="675"/>
        <end position="757"/>
    </location>
</feature>
<dbReference type="SUPFAM" id="SSF50729">
    <property type="entry name" value="PH domain-like"/>
    <property type="match status" value="1"/>
</dbReference>
<dbReference type="PROSITE" id="PS01179">
    <property type="entry name" value="PID"/>
    <property type="match status" value="1"/>
</dbReference>